<evidence type="ECO:0000259" key="4">
    <source>
        <dbReference type="SMART" id="SM00382"/>
    </source>
</evidence>
<dbReference type="SMART" id="SM00382">
    <property type="entry name" value="AAA"/>
    <property type="match status" value="1"/>
</dbReference>
<comment type="similarity">
    <text evidence="1">Belongs to the IS21/IS1162 putative ATP-binding protein family.</text>
</comment>
<evidence type="ECO:0000256" key="2">
    <source>
        <dbReference type="ARBA" id="ARBA00022741"/>
    </source>
</evidence>
<name>A0A0F7RPM3_KLEPN</name>
<evidence type="ECO:0000256" key="1">
    <source>
        <dbReference type="ARBA" id="ARBA00008059"/>
    </source>
</evidence>
<sequence>MGMLEQTAAQYRSLRMTSIAAELAQLLAEAEASEMSFLSFAQRLAEYELQQRQANRVQRNYKTAGFPAHKHLEGFDYRHQTTISKRQINSLLDFRFIDERNNVIFIGPPGVGKTHLAIGIGHKAVEAGYRVLFRTALELVEELELAEMKGELKKKISQLSKVDLLIIDELGYLPMTRQARYNLFQLINSLYEYRSIILTTNKDFTCWGEFFHDDNVAVPIIDRIIHHSHIFMLGGESYRLKQKTTG</sequence>
<accession>A0A0F7RPM3</accession>
<organism evidence="5">
    <name type="scientific">Klebsiella pneumoniae</name>
    <dbReference type="NCBI Taxonomy" id="573"/>
    <lineage>
        <taxon>Bacteria</taxon>
        <taxon>Pseudomonadati</taxon>
        <taxon>Pseudomonadota</taxon>
        <taxon>Gammaproteobacteria</taxon>
        <taxon>Enterobacterales</taxon>
        <taxon>Enterobacteriaceae</taxon>
        <taxon>Klebsiella/Raoultella group</taxon>
        <taxon>Klebsiella</taxon>
        <taxon>Klebsiella pneumoniae complex</taxon>
    </lineage>
</organism>
<reference evidence="5" key="1">
    <citation type="submission" date="2015-05" db="EMBL/GenBank/DDBJ databases">
        <title>Plasmid-Mediated Quinolone Resistance and Complete Sequence of IncA/C Plasmid pHM881QN Carrying qnrB4 in Enterobacteriaceae from the Tokai Area, Japan.</title>
        <authorList>
            <person name="Okade H."/>
            <person name="Mizunaga S."/>
            <person name="Nomura N."/>
            <person name="Mitsuyama J."/>
            <person name="Yamagishi Y."/>
            <person name="Mikamo H."/>
        </authorList>
    </citation>
    <scope>NUCLEOTIDE SEQUENCE</scope>
    <source>
        <strain evidence="5">Y881</strain>
        <plasmid evidence="5">pHM881QN</plasmid>
    </source>
</reference>
<geneLocation type="plasmid" evidence="5">
    <name>pHM881QN</name>
</geneLocation>
<dbReference type="PANTHER" id="PTHR30050:SF4">
    <property type="entry name" value="ATP-BINDING PROTEIN RV3427C IN INSERTION SEQUENCE-RELATED"/>
    <property type="match status" value="1"/>
</dbReference>
<dbReference type="RefSeq" id="WP_012695455.1">
    <property type="nucleotide sequence ID" value="NZ_AP022080.1"/>
</dbReference>
<dbReference type="GO" id="GO:0005524">
    <property type="term" value="F:ATP binding"/>
    <property type="evidence" value="ECO:0007669"/>
    <property type="project" value="UniProtKB-KW"/>
</dbReference>
<evidence type="ECO:0000256" key="3">
    <source>
        <dbReference type="ARBA" id="ARBA00022840"/>
    </source>
</evidence>
<dbReference type="InterPro" id="IPR027417">
    <property type="entry name" value="P-loop_NTPase"/>
</dbReference>
<feature type="domain" description="AAA+ ATPase" evidence="4">
    <location>
        <begin position="99"/>
        <end position="231"/>
    </location>
</feature>
<protein>
    <submittedName>
        <fullName evidence="5">IstB ATP binding domain-containing protein</fullName>
    </submittedName>
</protein>
<dbReference type="EMBL" id="LC055503">
    <property type="protein sequence ID" value="BAR79552.1"/>
    <property type="molecule type" value="Genomic_DNA"/>
</dbReference>
<dbReference type="CDD" id="cd00009">
    <property type="entry name" value="AAA"/>
    <property type="match status" value="1"/>
</dbReference>
<dbReference type="SUPFAM" id="SSF52540">
    <property type="entry name" value="P-loop containing nucleoside triphosphate hydrolases"/>
    <property type="match status" value="1"/>
</dbReference>
<dbReference type="InterPro" id="IPR047661">
    <property type="entry name" value="IstB"/>
</dbReference>
<dbReference type="PIRSF" id="PIRSF003073">
    <property type="entry name" value="DNAC_TnpB_IstB"/>
    <property type="match status" value="1"/>
</dbReference>
<dbReference type="InterPro" id="IPR003593">
    <property type="entry name" value="AAA+_ATPase"/>
</dbReference>
<dbReference type="InterPro" id="IPR028350">
    <property type="entry name" value="DNAC/IstB-like"/>
</dbReference>
<dbReference type="PANTHER" id="PTHR30050">
    <property type="entry name" value="CHROMOSOMAL REPLICATION INITIATOR PROTEIN DNAA"/>
    <property type="match status" value="1"/>
</dbReference>
<dbReference type="Gene3D" id="3.40.50.300">
    <property type="entry name" value="P-loop containing nucleotide triphosphate hydrolases"/>
    <property type="match status" value="1"/>
</dbReference>
<proteinExistence type="inferred from homology"/>
<dbReference type="Pfam" id="PF01695">
    <property type="entry name" value="IstB_IS21"/>
    <property type="match status" value="1"/>
</dbReference>
<keyword evidence="3" id="KW-0067">ATP-binding</keyword>
<dbReference type="AlphaFoldDB" id="A0A0F7RPM3"/>
<keyword evidence="5" id="KW-0614">Plasmid</keyword>
<dbReference type="GO" id="GO:0006260">
    <property type="term" value="P:DNA replication"/>
    <property type="evidence" value="ECO:0007669"/>
    <property type="project" value="TreeGrafter"/>
</dbReference>
<evidence type="ECO:0000313" key="5">
    <source>
        <dbReference type="EMBL" id="BAR79552.1"/>
    </source>
</evidence>
<dbReference type="InterPro" id="IPR002611">
    <property type="entry name" value="IstB_ATP-bd"/>
</dbReference>
<dbReference type="NCBIfam" id="NF038214">
    <property type="entry name" value="IS21_help_AAA"/>
    <property type="match status" value="1"/>
</dbReference>
<keyword evidence="2" id="KW-0547">Nucleotide-binding</keyword>